<comment type="similarity">
    <text evidence="1 13 14">Belongs to the ATPase B chain family.</text>
</comment>
<comment type="function">
    <text evidence="11">Component of the F(0) channel, it forms part of the peripheral stalk, linking F(1) to F(0). The b'-subunit is a diverged and duplicated form of b found in plants and photosynthetic bacteria.</text>
</comment>
<keyword evidence="17" id="KW-1185">Reference proteome</keyword>
<evidence type="ECO:0000256" key="6">
    <source>
        <dbReference type="ARBA" id="ARBA00022989"/>
    </source>
</evidence>
<keyword evidence="3 13" id="KW-0138">CF(0)</keyword>
<dbReference type="Pfam" id="PF00430">
    <property type="entry name" value="ATP-synt_B"/>
    <property type="match status" value="1"/>
</dbReference>
<evidence type="ECO:0000256" key="4">
    <source>
        <dbReference type="ARBA" id="ARBA00022692"/>
    </source>
</evidence>
<evidence type="ECO:0000256" key="11">
    <source>
        <dbReference type="ARBA" id="ARBA00025614"/>
    </source>
</evidence>
<comment type="function">
    <text evidence="10 13">F(1)F(0) ATP synthase produces ATP from ADP in the presence of a proton or sodium gradient. F-type ATPases consist of two structural domains, F(1) containing the extramembraneous catalytic core and F(0) containing the membrane proton channel, linked together by a central stalk and a peripheral stalk. During catalysis, ATP synthesis in the catalytic domain of F(1) is coupled via a rotary mechanism of the central stalk subunits to proton translocation.</text>
</comment>
<dbReference type="Proteomes" id="UP000326554">
    <property type="component" value="Unassembled WGS sequence"/>
</dbReference>
<evidence type="ECO:0000256" key="15">
    <source>
        <dbReference type="SAM" id="Coils"/>
    </source>
</evidence>
<sequence length="203" mass="21584">MAQHIAQAEGAAQSGALGEDLTEAGTTVASACVDSGGSAVGMPQLCGEWFPNQIFWLVVTLLVIYFVLSRVALPRIGAILAERQGTITNDIAAAEELKLKAQEAEEAYQKSLADARTEANRISEETRAEIQSELDAELAEADKRIAARTAESEKEIAAIRESALDSVRQVATDTAKEIVALMGKQDDAAVEAAVAERVKGNDR</sequence>
<dbReference type="RefSeq" id="WP_150444071.1">
    <property type="nucleotide sequence ID" value="NZ_VYQE01000001.1"/>
</dbReference>
<keyword evidence="6 13" id="KW-1133">Transmembrane helix</keyword>
<accession>A0A5J5GR68</accession>
<dbReference type="CDD" id="cd06503">
    <property type="entry name" value="ATP-synt_Fo_b"/>
    <property type="match status" value="1"/>
</dbReference>
<keyword evidence="9 13" id="KW-0066">ATP synthesis</keyword>
<evidence type="ECO:0000256" key="14">
    <source>
        <dbReference type="RuleBase" id="RU003848"/>
    </source>
</evidence>
<keyword evidence="15" id="KW-0175">Coiled coil</keyword>
<evidence type="ECO:0000256" key="5">
    <source>
        <dbReference type="ARBA" id="ARBA00022781"/>
    </source>
</evidence>
<dbReference type="InterPro" id="IPR002146">
    <property type="entry name" value="ATP_synth_b/b'su_bac/chlpt"/>
</dbReference>
<reference evidence="16 17" key="1">
    <citation type="submission" date="2019-09" db="EMBL/GenBank/DDBJ databases">
        <authorList>
            <person name="Park J.-S."/>
            <person name="Choi H.-J."/>
        </authorList>
    </citation>
    <scope>NUCLEOTIDE SEQUENCE [LARGE SCALE GENOMIC DNA]</scope>
    <source>
        <strain evidence="16 17">176SS1-4</strain>
    </source>
</reference>
<dbReference type="GO" id="GO:0005886">
    <property type="term" value="C:plasma membrane"/>
    <property type="evidence" value="ECO:0007669"/>
    <property type="project" value="UniProtKB-SubCell"/>
</dbReference>
<evidence type="ECO:0000313" key="16">
    <source>
        <dbReference type="EMBL" id="KAA9010585.1"/>
    </source>
</evidence>
<dbReference type="GO" id="GO:0046961">
    <property type="term" value="F:proton-transporting ATPase activity, rotational mechanism"/>
    <property type="evidence" value="ECO:0007669"/>
    <property type="project" value="TreeGrafter"/>
</dbReference>
<dbReference type="HAMAP" id="MF_01398">
    <property type="entry name" value="ATP_synth_b_bprime"/>
    <property type="match status" value="1"/>
</dbReference>
<keyword evidence="2 13" id="KW-0813">Transport</keyword>
<evidence type="ECO:0000256" key="1">
    <source>
        <dbReference type="ARBA" id="ARBA00005513"/>
    </source>
</evidence>
<evidence type="ECO:0000256" key="13">
    <source>
        <dbReference type="HAMAP-Rule" id="MF_01398"/>
    </source>
</evidence>
<keyword evidence="7 13" id="KW-0406">Ion transport</keyword>
<evidence type="ECO:0000313" key="17">
    <source>
        <dbReference type="Proteomes" id="UP000326554"/>
    </source>
</evidence>
<feature type="transmembrane region" description="Helical" evidence="13">
    <location>
        <begin position="54"/>
        <end position="73"/>
    </location>
</feature>
<comment type="subunit">
    <text evidence="13">F-type ATPases have 2 components, F(1) - the catalytic core - and F(0) - the membrane proton channel. F(1) has five subunits: alpha(3), beta(3), gamma(1), delta(1), epsilon(1). F(0) has three main subunits: a(1), b(2) and c(10-14). The alpha and beta chains form an alternating ring which encloses part of the gamma chain. F(1) is attached to F(0) by a central stalk formed by the gamma and epsilon chains, while a peripheral stalk is formed by the delta and b chains.</text>
</comment>
<keyword evidence="4 13" id="KW-0812">Transmembrane</keyword>
<dbReference type="PANTHER" id="PTHR33445">
    <property type="entry name" value="ATP SYNTHASE SUBUNIT B', CHLOROPLASTIC"/>
    <property type="match status" value="1"/>
</dbReference>
<gene>
    <name evidence="13" type="primary">atpF</name>
    <name evidence="16" type="ORF">F3S47_04930</name>
</gene>
<dbReference type="GO" id="GO:0012505">
    <property type="term" value="C:endomembrane system"/>
    <property type="evidence" value="ECO:0007669"/>
    <property type="project" value="UniProtKB-SubCell"/>
</dbReference>
<evidence type="ECO:0000256" key="7">
    <source>
        <dbReference type="ARBA" id="ARBA00023065"/>
    </source>
</evidence>
<organism evidence="16 17">
    <name type="scientific">Histidinibacterium aquaticum</name>
    <dbReference type="NCBI Taxonomy" id="2613962"/>
    <lineage>
        <taxon>Bacteria</taxon>
        <taxon>Pseudomonadati</taxon>
        <taxon>Pseudomonadota</taxon>
        <taxon>Alphaproteobacteria</taxon>
        <taxon>Rhodobacterales</taxon>
        <taxon>Paracoccaceae</taxon>
        <taxon>Histidinibacterium</taxon>
    </lineage>
</organism>
<dbReference type="EMBL" id="VYQE01000001">
    <property type="protein sequence ID" value="KAA9010585.1"/>
    <property type="molecule type" value="Genomic_DNA"/>
</dbReference>
<comment type="caution">
    <text evidence="16">The sequence shown here is derived from an EMBL/GenBank/DDBJ whole genome shotgun (WGS) entry which is preliminary data.</text>
</comment>
<evidence type="ECO:0000256" key="12">
    <source>
        <dbReference type="ARBA" id="ARBA00037847"/>
    </source>
</evidence>
<proteinExistence type="inferred from homology"/>
<evidence type="ECO:0000256" key="10">
    <source>
        <dbReference type="ARBA" id="ARBA00025198"/>
    </source>
</evidence>
<dbReference type="GO" id="GO:0046933">
    <property type="term" value="F:proton-transporting ATP synthase activity, rotational mechanism"/>
    <property type="evidence" value="ECO:0007669"/>
    <property type="project" value="UniProtKB-UniRule"/>
</dbReference>
<dbReference type="AlphaFoldDB" id="A0A5J5GR68"/>
<keyword evidence="13" id="KW-1003">Cell membrane</keyword>
<dbReference type="InterPro" id="IPR050059">
    <property type="entry name" value="ATP_synthase_B_chain"/>
</dbReference>
<evidence type="ECO:0000256" key="3">
    <source>
        <dbReference type="ARBA" id="ARBA00022547"/>
    </source>
</evidence>
<dbReference type="PANTHER" id="PTHR33445:SF1">
    <property type="entry name" value="ATP SYNTHASE SUBUNIT B"/>
    <property type="match status" value="1"/>
</dbReference>
<evidence type="ECO:0000256" key="8">
    <source>
        <dbReference type="ARBA" id="ARBA00023136"/>
    </source>
</evidence>
<feature type="coiled-coil region" evidence="15">
    <location>
        <begin position="87"/>
        <end position="125"/>
    </location>
</feature>
<keyword evidence="8 13" id="KW-0472">Membrane</keyword>
<protein>
    <recommendedName>
        <fullName evidence="13">ATP synthase subunit b</fullName>
    </recommendedName>
    <alternativeName>
        <fullName evidence="13">ATP synthase F(0) sector subunit b</fullName>
    </alternativeName>
    <alternativeName>
        <fullName evidence="13">ATPase subunit I</fullName>
    </alternativeName>
    <alternativeName>
        <fullName evidence="13">F-type ATPase subunit b</fullName>
        <shortName evidence="13">F-ATPase subunit b</shortName>
    </alternativeName>
</protein>
<comment type="subcellular location">
    <subcellularLocation>
        <location evidence="13">Cell membrane</location>
        <topology evidence="13">Single-pass membrane protein</topology>
    </subcellularLocation>
    <subcellularLocation>
        <location evidence="12">Endomembrane system</location>
        <topology evidence="12">Single-pass membrane protein</topology>
    </subcellularLocation>
</comment>
<dbReference type="NCBIfam" id="NF009988">
    <property type="entry name" value="PRK13454.1"/>
    <property type="match status" value="1"/>
</dbReference>
<name>A0A5J5GR68_9RHOB</name>
<evidence type="ECO:0000256" key="2">
    <source>
        <dbReference type="ARBA" id="ARBA00022448"/>
    </source>
</evidence>
<keyword evidence="5 13" id="KW-0375">Hydrogen ion transport</keyword>
<dbReference type="GO" id="GO:0045259">
    <property type="term" value="C:proton-transporting ATP synthase complex"/>
    <property type="evidence" value="ECO:0007669"/>
    <property type="project" value="UniProtKB-KW"/>
</dbReference>
<evidence type="ECO:0000256" key="9">
    <source>
        <dbReference type="ARBA" id="ARBA00023310"/>
    </source>
</evidence>